<feature type="compositionally biased region" description="Acidic residues" evidence="1">
    <location>
        <begin position="263"/>
        <end position="275"/>
    </location>
</feature>
<feature type="domain" description="Cyanophycin synthase-like N-terminal" evidence="2">
    <location>
        <begin position="31"/>
        <end position="126"/>
    </location>
</feature>
<organism evidence="3 4">
    <name type="scientific">Lancefieldella parvula</name>
    <dbReference type="NCBI Taxonomy" id="1382"/>
    <lineage>
        <taxon>Bacteria</taxon>
        <taxon>Bacillati</taxon>
        <taxon>Actinomycetota</taxon>
        <taxon>Coriobacteriia</taxon>
        <taxon>Coriobacteriales</taxon>
        <taxon>Atopobiaceae</taxon>
        <taxon>Lancefieldella</taxon>
    </lineage>
</organism>
<evidence type="ECO:0000313" key="4">
    <source>
        <dbReference type="Proteomes" id="UP000831562"/>
    </source>
</evidence>
<protein>
    <recommendedName>
        <fullName evidence="2">Cyanophycin synthase-like N-terminal domain-containing protein</fullName>
    </recommendedName>
</protein>
<dbReference type="AlphaFoldDB" id="A0A9E7D3P5"/>
<evidence type="ECO:0000256" key="1">
    <source>
        <dbReference type="SAM" id="MobiDB-lite"/>
    </source>
</evidence>
<evidence type="ECO:0000313" key="3">
    <source>
        <dbReference type="EMBL" id="UQF78192.1"/>
    </source>
</evidence>
<proteinExistence type="predicted"/>
<dbReference type="Pfam" id="PF18921">
    <property type="entry name" value="Cyanophycin_syn"/>
    <property type="match status" value="1"/>
</dbReference>
<name>A0A9E7D3P5_9ACTN</name>
<gene>
    <name evidence="3" type="ORF">M3I19_00370</name>
</gene>
<accession>A0A9E7D3P5</accession>
<sequence>MAQLISIKKVVVGPKNLTATVEFSAKAPRLTSENAEATERVLELLPGLSEHLCLGDADARFGLVANDTEVAHLLEHVTVELLALTNLAGDVSSGKTSLVDSRRGLYEIILACPDDVLVAASLSSAVWLLNWAYGNQEDADPDINAIVSGLVALIQSLDGEKTDELADSAEPEADAAPQAESVVAEDYAADNSSEDVADAAAADAVEAEVADAEENNAEVAGIDAADEDVVAPAVDAEPATDAESAADADPIATELAEATAAEDATDDSEVTDVPDDWNMINVPRPKPVR</sequence>
<reference evidence="3" key="1">
    <citation type="submission" date="2022-05" db="EMBL/GenBank/DDBJ databases">
        <title>Using nanopore sequencing to obtain complete genomes from saliva samples.</title>
        <authorList>
            <person name="Baker J.L."/>
        </authorList>
    </citation>
    <scope>NUCLEOTIDE SEQUENCE</scope>
    <source>
        <strain evidence="3">JCVI-JB-Lp32</strain>
    </source>
</reference>
<feature type="region of interest" description="Disordered" evidence="1">
    <location>
        <begin position="258"/>
        <end position="289"/>
    </location>
</feature>
<dbReference type="Proteomes" id="UP000831562">
    <property type="component" value="Chromosome"/>
</dbReference>
<dbReference type="InterPro" id="IPR044019">
    <property type="entry name" value="Cyanophycin_syn_N"/>
</dbReference>
<evidence type="ECO:0000259" key="2">
    <source>
        <dbReference type="Pfam" id="PF18921"/>
    </source>
</evidence>
<dbReference type="EMBL" id="CP097092">
    <property type="protein sequence ID" value="UQF78192.1"/>
    <property type="molecule type" value="Genomic_DNA"/>
</dbReference>